<dbReference type="KEGG" id="mpro:BJP34_17270"/>
<accession>A0A1D8U382</accession>
<dbReference type="Proteomes" id="UP000177870">
    <property type="component" value="Chromosome"/>
</dbReference>
<evidence type="ECO:0000313" key="1">
    <source>
        <dbReference type="EMBL" id="AOX04361.1"/>
    </source>
</evidence>
<dbReference type="EMBL" id="CP017599">
    <property type="protein sequence ID" value="AOX04361.1"/>
    <property type="molecule type" value="Genomic_DNA"/>
</dbReference>
<proteinExistence type="predicted"/>
<reference evidence="2" key="1">
    <citation type="submission" date="2016-10" db="EMBL/GenBank/DDBJ databases">
        <title>Comparative genomics uncovers the prolific and rare metabolic potential of the cyanobacterial genus Moorea.</title>
        <authorList>
            <person name="Leao T."/>
            <person name="Castelao G."/>
            <person name="Korobeynikov A."/>
            <person name="Monroe E.A."/>
            <person name="Podell S."/>
            <person name="Glukhov E."/>
            <person name="Allen E."/>
            <person name="Gerwick W.H."/>
            <person name="Gerwick L."/>
        </authorList>
    </citation>
    <scope>NUCLEOTIDE SEQUENCE [LARGE SCALE GENOMIC DNA]</scope>
    <source>
        <strain evidence="2">PAL-8-15-08-1</strain>
    </source>
</reference>
<protein>
    <submittedName>
        <fullName evidence="1">Uncharacterized protein</fullName>
    </submittedName>
</protein>
<organism evidence="1 2">
    <name type="scientific">Moorena producens PAL-8-15-08-1</name>
    <dbReference type="NCBI Taxonomy" id="1458985"/>
    <lineage>
        <taxon>Bacteria</taxon>
        <taxon>Bacillati</taxon>
        <taxon>Cyanobacteriota</taxon>
        <taxon>Cyanophyceae</taxon>
        <taxon>Coleofasciculales</taxon>
        <taxon>Coleofasciculaceae</taxon>
        <taxon>Moorena</taxon>
    </lineage>
</organism>
<dbReference type="OrthoDB" id="467464at2"/>
<dbReference type="InterPro" id="IPR045680">
    <property type="entry name" value="DUF6200"/>
</dbReference>
<gene>
    <name evidence="1" type="ORF">BJP34_17270</name>
</gene>
<name>A0A1D8U382_9CYAN</name>
<evidence type="ECO:0000313" key="2">
    <source>
        <dbReference type="Proteomes" id="UP000177870"/>
    </source>
</evidence>
<dbReference type="AlphaFoldDB" id="A0A1D8U382"/>
<sequence>MAAADTVNPIILELGSYDSDDIADLRDGEGKIYRKIAGVIEQLKEEGIVSENAQPVIAIVKKKKARDW</sequence>
<dbReference type="Pfam" id="PF19702">
    <property type="entry name" value="DUF6200"/>
    <property type="match status" value="1"/>
</dbReference>